<keyword evidence="3" id="KW-1185">Reference proteome</keyword>
<feature type="compositionally biased region" description="Low complexity" evidence="1">
    <location>
        <begin position="125"/>
        <end position="175"/>
    </location>
</feature>
<reference evidence="2 3" key="1">
    <citation type="journal article" date="2007" name="Int. J. Syst. Evol. Microbiol.">
        <title>Natronorubrum sulfidifaciens sp. nov., an extremely haloalkaliphilic archaeon isolated from Aiding salt lake in Xin-Jiang, China.</title>
        <authorList>
            <person name="Cui H.L."/>
            <person name="Tohty D."/>
            <person name="Liu H.C."/>
            <person name="Liu S.J."/>
            <person name="Oren A."/>
            <person name="Zhou P.J."/>
        </authorList>
    </citation>
    <scope>NUCLEOTIDE SEQUENCE [LARGE SCALE GENOMIC DNA]</scope>
    <source>
        <strain evidence="2 3">7-3</strain>
    </source>
</reference>
<proteinExistence type="predicted"/>
<name>A0A5P9P7X3_9EURY</name>
<organism evidence="2 3">
    <name type="scientific">Natronorubrum aibiense</name>
    <dbReference type="NCBI Taxonomy" id="348826"/>
    <lineage>
        <taxon>Archaea</taxon>
        <taxon>Methanobacteriati</taxon>
        <taxon>Methanobacteriota</taxon>
        <taxon>Stenosarchaea group</taxon>
        <taxon>Halobacteria</taxon>
        <taxon>Halobacteriales</taxon>
        <taxon>Natrialbaceae</taxon>
        <taxon>Natronorubrum</taxon>
    </lineage>
</organism>
<dbReference type="Proteomes" id="UP000326170">
    <property type="component" value="Chromosome"/>
</dbReference>
<feature type="region of interest" description="Disordered" evidence="1">
    <location>
        <begin position="114"/>
        <end position="175"/>
    </location>
</feature>
<evidence type="ECO:0000313" key="2">
    <source>
        <dbReference type="EMBL" id="QFU84206.1"/>
    </source>
</evidence>
<dbReference type="EMBL" id="CP045488">
    <property type="protein sequence ID" value="QFU84206.1"/>
    <property type="molecule type" value="Genomic_DNA"/>
</dbReference>
<evidence type="ECO:0000313" key="3">
    <source>
        <dbReference type="Proteomes" id="UP000326170"/>
    </source>
</evidence>
<sequence>MSATAGLAGCVDGVKEHFGLQGIIPLEIHSEADRTYNLHIEAYERDVDRKSYQQSISVSPGETVGAPNLDKAAQSLRVARIVDDEQSDVEAVSLTENTELVVITLYDEEFEVDVRENESAAGSGNETAANETETDANETTNETDTNETTNETDTNETTNETDTNETTNETDTADE</sequence>
<dbReference type="KEGG" id="nas:GCU68_14585"/>
<protein>
    <submittedName>
        <fullName evidence="2">Uncharacterized protein</fullName>
    </submittedName>
</protein>
<accession>A0A5P9P7X3</accession>
<dbReference type="AlphaFoldDB" id="A0A5P9P7X3"/>
<gene>
    <name evidence="2" type="ORF">GCU68_14585</name>
</gene>
<evidence type="ECO:0000256" key="1">
    <source>
        <dbReference type="SAM" id="MobiDB-lite"/>
    </source>
</evidence>